<dbReference type="Proteomes" id="UP001177021">
    <property type="component" value="Unassembled WGS sequence"/>
</dbReference>
<reference evidence="1" key="1">
    <citation type="submission" date="2023-10" db="EMBL/GenBank/DDBJ databases">
        <authorList>
            <person name="Rodriguez Cubillos JULIANA M."/>
            <person name="De Vega J."/>
        </authorList>
    </citation>
    <scope>NUCLEOTIDE SEQUENCE</scope>
</reference>
<evidence type="ECO:0000313" key="2">
    <source>
        <dbReference type="Proteomes" id="UP001177021"/>
    </source>
</evidence>
<name>A0ACB0KKE1_TRIPR</name>
<keyword evidence="2" id="KW-1185">Reference proteome</keyword>
<dbReference type="EMBL" id="CASHSV030000311">
    <property type="protein sequence ID" value="CAJ2657712.1"/>
    <property type="molecule type" value="Genomic_DNA"/>
</dbReference>
<evidence type="ECO:0000313" key="1">
    <source>
        <dbReference type="EMBL" id="CAJ2657712.1"/>
    </source>
</evidence>
<gene>
    <name evidence="1" type="ORF">MILVUS5_LOCUS24237</name>
</gene>
<proteinExistence type="predicted"/>
<comment type="caution">
    <text evidence="1">The sequence shown here is derived from an EMBL/GenBank/DDBJ whole genome shotgun (WGS) entry which is preliminary data.</text>
</comment>
<organism evidence="1 2">
    <name type="scientific">Trifolium pratense</name>
    <name type="common">Red clover</name>
    <dbReference type="NCBI Taxonomy" id="57577"/>
    <lineage>
        <taxon>Eukaryota</taxon>
        <taxon>Viridiplantae</taxon>
        <taxon>Streptophyta</taxon>
        <taxon>Embryophyta</taxon>
        <taxon>Tracheophyta</taxon>
        <taxon>Spermatophyta</taxon>
        <taxon>Magnoliopsida</taxon>
        <taxon>eudicotyledons</taxon>
        <taxon>Gunneridae</taxon>
        <taxon>Pentapetalae</taxon>
        <taxon>rosids</taxon>
        <taxon>fabids</taxon>
        <taxon>Fabales</taxon>
        <taxon>Fabaceae</taxon>
        <taxon>Papilionoideae</taxon>
        <taxon>50 kb inversion clade</taxon>
        <taxon>NPAAA clade</taxon>
        <taxon>Hologalegina</taxon>
        <taxon>IRL clade</taxon>
        <taxon>Trifolieae</taxon>
        <taxon>Trifolium</taxon>
    </lineage>
</organism>
<sequence>MLRDHNSSYSDSLFVRIISCKFCRRNRRRNFFDEIQPLDNFEFLEMLGEGGFGRVFQCRNVEDNSIVAVKQIFIHNSGDAVPAAIIREVSFLKELNHPNIVRLLDVTNNNGTRFVSLVFEYLDCNLSQYIKENQRYGSCSSFNDPINIKSFMYQILSAVEYCHCHEIIHRDLKPTNLLIDRSEKIIKLADFGLARELGDPDMMYTKKVATLCYRAPEILFGCGKYSTPIDIWSVGCIFGEMLLEKPLLEGKYWMDEFEMFFSMFGTPTEETWPGITKLCTNITSYPKYEPMDLSTMFYDLDPTGLNLLTTMLCLDPNKRITAEAALKHAYFKGLVLHPVIKGK</sequence>
<accession>A0ACB0KKE1</accession>
<protein>
    <submittedName>
        <fullName evidence="1">Uncharacterized protein</fullName>
    </submittedName>
</protein>